<evidence type="ECO:0000259" key="1">
    <source>
        <dbReference type="PROSITE" id="PS50021"/>
    </source>
</evidence>
<proteinExistence type="predicted"/>
<accession>A0ABQ8YD03</accession>
<dbReference type="Pfam" id="PF00307">
    <property type="entry name" value="CH"/>
    <property type="match status" value="1"/>
</dbReference>
<dbReference type="SUPFAM" id="SSF47576">
    <property type="entry name" value="Calponin-homology domain, CH-domain"/>
    <property type="match status" value="1"/>
</dbReference>
<comment type="caution">
    <text evidence="2">The sequence shown here is derived from an EMBL/GenBank/DDBJ whole genome shotgun (WGS) entry which is preliminary data.</text>
</comment>
<dbReference type="EMBL" id="JAOAOG010000175">
    <property type="protein sequence ID" value="KAJ6242441.1"/>
    <property type="molecule type" value="Genomic_DNA"/>
</dbReference>
<dbReference type="PROSITE" id="PS50021">
    <property type="entry name" value="CH"/>
    <property type="match status" value="1"/>
</dbReference>
<feature type="domain" description="Calponin-homology (CH)" evidence="1">
    <location>
        <begin position="1"/>
        <end position="110"/>
    </location>
</feature>
<keyword evidence="3" id="KW-1185">Reference proteome</keyword>
<sequence>MQSKTFKIWLNCQITQNIHFDLICKKNTNLQTDLQDGVMLLLGLETITEEKINFNREPSVLLHRMKNLKKCIDSPRKKEIELNELSEEVIYNGNLHFILDLIWILIYQIKNKKNNKNQLLIKELFNIIT</sequence>
<dbReference type="InterPro" id="IPR001715">
    <property type="entry name" value="CH_dom"/>
</dbReference>
<gene>
    <name evidence="2" type="ORF">M0813_22579</name>
</gene>
<protein>
    <recommendedName>
        <fullName evidence="1">Calponin-homology (CH) domain-containing protein</fullName>
    </recommendedName>
</protein>
<reference evidence="2" key="1">
    <citation type="submission" date="2022-08" db="EMBL/GenBank/DDBJ databases">
        <title>Novel sulfate-reducing endosymbionts in the free-living metamonad Anaeramoeba.</title>
        <authorList>
            <person name="Jerlstrom-Hultqvist J."/>
            <person name="Cepicka I."/>
            <person name="Gallot-Lavallee L."/>
            <person name="Salas-Leiva D."/>
            <person name="Curtis B.A."/>
            <person name="Zahonova K."/>
            <person name="Pipaliya S."/>
            <person name="Dacks J."/>
            <person name="Roger A.J."/>
        </authorList>
    </citation>
    <scope>NUCLEOTIDE SEQUENCE</scope>
    <source>
        <strain evidence="2">Schooner1</strain>
    </source>
</reference>
<name>A0ABQ8YD03_9EUKA</name>
<evidence type="ECO:0000313" key="3">
    <source>
        <dbReference type="Proteomes" id="UP001150062"/>
    </source>
</evidence>
<evidence type="ECO:0000313" key="2">
    <source>
        <dbReference type="EMBL" id="KAJ6242441.1"/>
    </source>
</evidence>
<organism evidence="2 3">
    <name type="scientific">Anaeramoeba flamelloides</name>
    <dbReference type="NCBI Taxonomy" id="1746091"/>
    <lineage>
        <taxon>Eukaryota</taxon>
        <taxon>Metamonada</taxon>
        <taxon>Anaeramoebidae</taxon>
        <taxon>Anaeramoeba</taxon>
    </lineage>
</organism>
<dbReference type="Gene3D" id="1.10.418.10">
    <property type="entry name" value="Calponin-like domain"/>
    <property type="match status" value="1"/>
</dbReference>
<dbReference type="InterPro" id="IPR036872">
    <property type="entry name" value="CH_dom_sf"/>
</dbReference>
<dbReference type="Proteomes" id="UP001150062">
    <property type="component" value="Unassembled WGS sequence"/>
</dbReference>